<dbReference type="Proteomes" id="UP000702425">
    <property type="component" value="Unassembled WGS sequence"/>
</dbReference>
<name>A0ABX2CUJ9_9CYAN</name>
<accession>A0ABX2CUJ9</accession>
<evidence type="ECO:0000313" key="1">
    <source>
        <dbReference type="EMBL" id="NQE34079.1"/>
    </source>
</evidence>
<protein>
    <submittedName>
        <fullName evidence="1">Uncharacterized protein</fullName>
    </submittedName>
</protein>
<reference evidence="1 2" key="1">
    <citation type="journal article" date="2020" name="Sci. Rep.">
        <title>A novel cyanobacterial geosmin producer, revising GeoA distribution and dispersion patterns in Bacteria.</title>
        <authorList>
            <person name="Churro C."/>
            <person name="Semedo-Aguiar A.P."/>
            <person name="Silva A.D."/>
            <person name="Pereira-Leal J.B."/>
            <person name="Leite R.B."/>
        </authorList>
    </citation>
    <scope>NUCLEOTIDE SEQUENCE [LARGE SCALE GENOMIC DNA]</scope>
    <source>
        <strain evidence="1 2">IPMA8</strain>
    </source>
</reference>
<keyword evidence="2" id="KW-1185">Reference proteome</keyword>
<dbReference type="EMBL" id="SRRZ01000024">
    <property type="protein sequence ID" value="NQE34079.1"/>
    <property type="molecule type" value="Genomic_DNA"/>
</dbReference>
<organism evidence="1 2">
    <name type="scientific">Microcoleus asticus IPMA8</name>
    <dbReference type="NCBI Taxonomy" id="2563858"/>
    <lineage>
        <taxon>Bacteria</taxon>
        <taxon>Bacillati</taxon>
        <taxon>Cyanobacteriota</taxon>
        <taxon>Cyanophyceae</taxon>
        <taxon>Oscillatoriophycideae</taxon>
        <taxon>Oscillatoriales</taxon>
        <taxon>Microcoleaceae</taxon>
        <taxon>Microcoleus</taxon>
        <taxon>Microcoleus asticus</taxon>
    </lineage>
</organism>
<evidence type="ECO:0000313" key="2">
    <source>
        <dbReference type="Proteomes" id="UP000702425"/>
    </source>
</evidence>
<comment type="caution">
    <text evidence="1">The sequence shown here is derived from an EMBL/GenBank/DDBJ whole genome shotgun (WGS) entry which is preliminary data.</text>
</comment>
<gene>
    <name evidence="1" type="ORF">E5S67_01802</name>
</gene>
<proteinExistence type="predicted"/>
<sequence>MDNIYGFSTKESSQKMLLVEGFNSDAGIGISDDRSSNYNKPYKSPLKTKGDRPSLCSAWFWRMLRSPS</sequence>
<dbReference type="RefSeq" id="WP_172186704.1">
    <property type="nucleotide sequence ID" value="NZ_CAWPPK010000157.1"/>
</dbReference>